<protein>
    <submittedName>
        <fullName evidence="1">Uncharacterized protein</fullName>
    </submittedName>
</protein>
<accession>A0AAN9PKS7</accession>
<gene>
    <name evidence="1" type="ORF">RJT34_12278</name>
</gene>
<sequence length="74" mass="8621">MNETELRSHDITWHEDLQLPQLPKIFVANCNTTTLPLTLIYSPYTHLLVPYPSLHNLREHCLNSPSHKHTHQAL</sequence>
<comment type="caution">
    <text evidence="1">The sequence shown here is derived from an EMBL/GenBank/DDBJ whole genome shotgun (WGS) entry which is preliminary data.</text>
</comment>
<proteinExistence type="predicted"/>
<dbReference type="AlphaFoldDB" id="A0AAN9PKS7"/>
<evidence type="ECO:0000313" key="1">
    <source>
        <dbReference type="EMBL" id="KAK7301414.1"/>
    </source>
</evidence>
<evidence type="ECO:0000313" key="2">
    <source>
        <dbReference type="Proteomes" id="UP001359559"/>
    </source>
</evidence>
<dbReference type="EMBL" id="JAYKXN010000003">
    <property type="protein sequence ID" value="KAK7301414.1"/>
    <property type="molecule type" value="Genomic_DNA"/>
</dbReference>
<name>A0AAN9PKS7_CLITE</name>
<organism evidence="1 2">
    <name type="scientific">Clitoria ternatea</name>
    <name type="common">Butterfly pea</name>
    <dbReference type="NCBI Taxonomy" id="43366"/>
    <lineage>
        <taxon>Eukaryota</taxon>
        <taxon>Viridiplantae</taxon>
        <taxon>Streptophyta</taxon>
        <taxon>Embryophyta</taxon>
        <taxon>Tracheophyta</taxon>
        <taxon>Spermatophyta</taxon>
        <taxon>Magnoliopsida</taxon>
        <taxon>eudicotyledons</taxon>
        <taxon>Gunneridae</taxon>
        <taxon>Pentapetalae</taxon>
        <taxon>rosids</taxon>
        <taxon>fabids</taxon>
        <taxon>Fabales</taxon>
        <taxon>Fabaceae</taxon>
        <taxon>Papilionoideae</taxon>
        <taxon>50 kb inversion clade</taxon>
        <taxon>NPAAA clade</taxon>
        <taxon>indigoferoid/millettioid clade</taxon>
        <taxon>Phaseoleae</taxon>
        <taxon>Clitoria</taxon>
    </lineage>
</organism>
<dbReference type="Proteomes" id="UP001359559">
    <property type="component" value="Unassembled WGS sequence"/>
</dbReference>
<keyword evidence="2" id="KW-1185">Reference proteome</keyword>
<reference evidence="1 2" key="1">
    <citation type="submission" date="2024-01" db="EMBL/GenBank/DDBJ databases">
        <title>The genomes of 5 underutilized Papilionoideae crops provide insights into root nodulation and disease resistance.</title>
        <authorList>
            <person name="Yuan L."/>
        </authorList>
    </citation>
    <scope>NUCLEOTIDE SEQUENCE [LARGE SCALE GENOMIC DNA]</scope>
    <source>
        <strain evidence="1">LY-2023</strain>
        <tissue evidence="1">Leaf</tissue>
    </source>
</reference>